<evidence type="ECO:0000313" key="1">
    <source>
        <dbReference type="EMBL" id="GAA3720574.1"/>
    </source>
</evidence>
<comment type="caution">
    <text evidence="1">The sequence shown here is derived from an EMBL/GenBank/DDBJ whole genome shotgun (WGS) entry which is preliminary data.</text>
</comment>
<evidence type="ECO:0000313" key="2">
    <source>
        <dbReference type="Proteomes" id="UP001500051"/>
    </source>
</evidence>
<name>A0ABP7EM38_9ACTN</name>
<organism evidence="1 2">
    <name type="scientific">Microlunatus aurantiacus</name>
    <dbReference type="NCBI Taxonomy" id="446786"/>
    <lineage>
        <taxon>Bacteria</taxon>
        <taxon>Bacillati</taxon>
        <taxon>Actinomycetota</taxon>
        <taxon>Actinomycetes</taxon>
        <taxon>Propionibacteriales</taxon>
        <taxon>Propionibacteriaceae</taxon>
        <taxon>Microlunatus</taxon>
    </lineage>
</organism>
<dbReference type="Pfam" id="PF13289">
    <property type="entry name" value="SIR2_2"/>
    <property type="match status" value="1"/>
</dbReference>
<dbReference type="Proteomes" id="UP001500051">
    <property type="component" value="Unassembled WGS sequence"/>
</dbReference>
<evidence type="ECO:0008006" key="3">
    <source>
        <dbReference type="Google" id="ProtNLM"/>
    </source>
</evidence>
<gene>
    <name evidence="1" type="ORF">GCM10022204_45750</name>
</gene>
<protein>
    <recommendedName>
        <fullName evidence="3">SIR2-like domain-containing protein</fullName>
    </recommendedName>
</protein>
<keyword evidence="2" id="KW-1185">Reference proteome</keyword>
<dbReference type="EMBL" id="BAAAYX010000041">
    <property type="protein sequence ID" value="GAA3720574.1"/>
    <property type="molecule type" value="Genomic_DNA"/>
</dbReference>
<accession>A0ABP7EM38</accession>
<proteinExistence type="predicted"/>
<sequence length="488" mass="55004">MVRSLLSVHSKDDEIADHVMSVLGILPAASIAQEQFLAAASPGDEMRSASERIVSVLRERLYGAATWQNGRLAPAIAEFICYWTQARPDRPINVVTTNYDDYLLEALRRARALYEGAGLSNIRKSRVTYPTTNDPLLDGAVDYKPWVTDGLDPEVTSCVYLHGRVPRRMDKKYRCPVVSESDYFRTQQISRNALTRLMADTDVILVGSSISDAPLLDALRNTKDSARRWAIVPAQRAPIGVSSQDLDRLVRMRMASLGIEPIVLDNFAQSAELFQELRYCLSMRSPKYYVRENYRVGRASRMTAWWDSWRSSTRGKGLRQRLDSSHRVLAEAIPHFKALLGAPSDEVLKVDVHLRWLENGASLLKLWATSTGRWTGLDVMPELSMELSDNVIVKTFLSGRPEYVSQVSQRWRDTVAIPLWIYDDTMRTEMLVGVATLSSMRRFEQGAIDPLTNSSRLQRALEILNAIGTALALANSEREVSLRQILVN</sequence>
<reference evidence="2" key="1">
    <citation type="journal article" date="2019" name="Int. J. Syst. Evol. Microbiol.">
        <title>The Global Catalogue of Microorganisms (GCM) 10K type strain sequencing project: providing services to taxonomists for standard genome sequencing and annotation.</title>
        <authorList>
            <consortium name="The Broad Institute Genomics Platform"/>
            <consortium name="The Broad Institute Genome Sequencing Center for Infectious Disease"/>
            <person name="Wu L."/>
            <person name="Ma J."/>
        </authorList>
    </citation>
    <scope>NUCLEOTIDE SEQUENCE [LARGE SCALE GENOMIC DNA]</scope>
    <source>
        <strain evidence="2">JCM 16548</strain>
    </source>
</reference>